<comment type="caution">
    <text evidence="2">The sequence shown here is derived from an EMBL/GenBank/DDBJ whole genome shotgun (WGS) entry which is preliminary data.</text>
</comment>
<evidence type="ECO:0000259" key="1">
    <source>
        <dbReference type="Pfam" id="PF01755"/>
    </source>
</evidence>
<evidence type="ECO:0000313" key="3">
    <source>
        <dbReference type="Proteomes" id="UP000188627"/>
    </source>
</evidence>
<organism evidence="2 3">
    <name type="scientific">Salinivibrio sharmensis</name>
    <dbReference type="NCBI Taxonomy" id="390883"/>
    <lineage>
        <taxon>Bacteria</taxon>
        <taxon>Pseudomonadati</taxon>
        <taxon>Pseudomonadota</taxon>
        <taxon>Gammaproteobacteria</taxon>
        <taxon>Vibrionales</taxon>
        <taxon>Vibrionaceae</taxon>
        <taxon>Salinivibrio</taxon>
    </lineage>
</organism>
<accession>A0ABX3KHM6</accession>
<evidence type="ECO:0000313" key="2">
    <source>
        <dbReference type="EMBL" id="OOE88684.1"/>
    </source>
</evidence>
<dbReference type="Proteomes" id="UP000188627">
    <property type="component" value="Unassembled WGS sequence"/>
</dbReference>
<dbReference type="EMBL" id="MUFC01000006">
    <property type="protein sequence ID" value="OOE88684.1"/>
    <property type="molecule type" value="Genomic_DNA"/>
</dbReference>
<sequence>MRPNRKTGQDVQVFVISLRESTERRARIKKQLDQKGLDFQFFDAIDSYSHASLLEERENIQKTQRVKGYRLQNTELACFASHRCLWEKCVENQRSMIILEDNVDLKDFSVESLLKIYEQSREFFYIKLSATNKKSFIKIKKLDGNYFLGQYTGNTCGTTAYIISPAAAKAFLGDSEQFLEPVDDYMEKTWKHGVKTYSVSPCLFERAKISSTIGTFSSRKRKLNITLAKRLYIEAYRLVEGCLRFFFFMDWKKIIKYKIQRHWF</sequence>
<name>A0ABX3KHM6_9GAMM</name>
<proteinExistence type="predicted"/>
<protein>
    <recommendedName>
        <fullName evidence="1">Glycosyl transferase family 25 domain-containing protein</fullName>
    </recommendedName>
</protein>
<dbReference type="InterPro" id="IPR002654">
    <property type="entry name" value="Glyco_trans_25"/>
</dbReference>
<dbReference type="RefSeq" id="WP_077772162.1">
    <property type="nucleotide sequence ID" value="NZ_MUFC01000006.1"/>
</dbReference>
<gene>
    <name evidence="2" type="ORF">BZG74_08305</name>
</gene>
<dbReference type="CDD" id="cd06532">
    <property type="entry name" value="Glyco_transf_25"/>
    <property type="match status" value="1"/>
</dbReference>
<dbReference type="Pfam" id="PF01755">
    <property type="entry name" value="Glyco_transf_25"/>
    <property type="match status" value="1"/>
</dbReference>
<reference evidence="3" key="1">
    <citation type="submission" date="2017-01" db="EMBL/GenBank/DDBJ databases">
        <title>Draft genome of the species Salinivibrio sharmensis.</title>
        <authorList>
            <person name="Lopez-Hermoso C."/>
            <person name="De La Haba R."/>
            <person name="Sanchez-Porro C."/>
            <person name="Ventosa A."/>
        </authorList>
    </citation>
    <scope>NUCLEOTIDE SEQUENCE [LARGE SCALE GENOMIC DNA]</scope>
    <source>
        <strain evidence="3">CBH463</strain>
    </source>
</reference>
<keyword evidence="3" id="KW-1185">Reference proteome</keyword>
<feature type="domain" description="Glycosyl transferase family 25" evidence="1">
    <location>
        <begin position="12"/>
        <end position="186"/>
    </location>
</feature>